<comment type="pathway">
    <text evidence="10">Cofactor biosynthesis; adenosylcobalamin biosynthesis.</text>
</comment>
<comment type="function">
    <text evidence="10">Part of the energy-coupling factor (ECF) transporter complex CbiMNOQ involved in cobalt import.</text>
</comment>
<dbReference type="PANTHER" id="PTHR38662">
    <property type="entry name" value="COBALT TRANSPORT PROTEIN CBIN"/>
    <property type="match status" value="1"/>
</dbReference>
<keyword evidence="6 10" id="KW-1133">Transmembrane helix</keyword>
<dbReference type="eggNOG" id="arCOG04384">
    <property type="taxonomic scope" value="Archaea"/>
</dbReference>
<reference evidence="11 12" key="1">
    <citation type="journal article" date="2015" name="Appl. Environ. Microbiol.">
        <title>The Geoglobus acetivorans genome: Fe(III) reduction, acetate utilization, autotrophic growth, and degradation of aromatic compounds in a hyperthermophilic archaeon.</title>
        <authorList>
            <person name="Mardanov A.V."/>
            <person name="Slododkina G.B."/>
            <person name="Slobodkin A.I."/>
            <person name="Beletsky A.V."/>
            <person name="Gavrilov S.N."/>
            <person name="Kublanov I.V."/>
            <person name="Bonch-Osmolovskaya E.A."/>
            <person name="Skryabin K.G."/>
            <person name="Ravin N.V."/>
        </authorList>
    </citation>
    <scope>NUCLEOTIDE SEQUENCE [LARGE SCALE GENOMIC DNA]</scope>
    <source>
        <strain evidence="11 12">SBH6</strain>
    </source>
</reference>
<dbReference type="GO" id="GO:0015087">
    <property type="term" value="F:cobalt ion transmembrane transporter activity"/>
    <property type="evidence" value="ECO:0007669"/>
    <property type="project" value="UniProtKB-UniRule"/>
</dbReference>
<gene>
    <name evidence="10" type="primary">cbiN</name>
    <name evidence="11" type="ORF">GACE_1803</name>
</gene>
<keyword evidence="3 10" id="KW-1003">Cell membrane</keyword>
<evidence type="ECO:0000256" key="5">
    <source>
        <dbReference type="ARBA" id="ARBA00022692"/>
    </source>
</evidence>
<evidence type="ECO:0000313" key="12">
    <source>
        <dbReference type="Proteomes" id="UP000030624"/>
    </source>
</evidence>
<keyword evidence="2 10" id="KW-0813">Transport</keyword>
<dbReference type="STRING" id="565033.GACE_1803"/>
<keyword evidence="7 10" id="KW-0406">Ion transport</keyword>
<dbReference type="AlphaFoldDB" id="A0A0A7GIW0"/>
<evidence type="ECO:0000256" key="9">
    <source>
        <dbReference type="ARBA" id="ARBA00023285"/>
    </source>
</evidence>
<keyword evidence="9 10" id="KW-0170">Cobalt</keyword>
<evidence type="ECO:0000256" key="10">
    <source>
        <dbReference type="HAMAP-Rule" id="MF_00330"/>
    </source>
</evidence>
<keyword evidence="8 10" id="KW-0472">Membrane</keyword>
<name>A0A0A7GIW0_GEOAI</name>
<dbReference type="PANTHER" id="PTHR38662:SF1">
    <property type="entry name" value="COBALT TRANSPORT PROTEIN CBIN"/>
    <property type="match status" value="1"/>
</dbReference>
<evidence type="ECO:0000256" key="1">
    <source>
        <dbReference type="ARBA" id="ARBA00022426"/>
    </source>
</evidence>
<evidence type="ECO:0000256" key="3">
    <source>
        <dbReference type="ARBA" id="ARBA00022475"/>
    </source>
</evidence>
<keyword evidence="4 10" id="KW-0169">Cobalamin biosynthesis</keyword>
<dbReference type="HAMAP" id="MF_00330">
    <property type="entry name" value="CbiN"/>
    <property type="match status" value="1"/>
</dbReference>
<evidence type="ECO:0000256" key="2">
    <source>
        <dbReference type="ARBA" id="ARBA00022448"/>
    </source>
</evidence>
<comment type="subunit">
    <text evidence="10">Forms an energy-coupling factor (ECF) transporter complex composed of an ATP-binding protein (A component, CbiO), a transmembrane protein (T component, CbiQ) and 2 possible substrate-capture proteins (S components, CbiM and CbiN) of unknown stoichimetry.</text>
</comment>
<dbReference type="EMBL" id="CP009552">
    <property type="protein sequence ID" value="AIY90831.1"/>
    <property type="molecule type" value="Genomic_DNA"/>
</dbReference>
<comment type="similarity">
    <text evidence="10">Belongs to the CbiN family.</text>
</comment>
<dbReference type="Proteomes" id="UP000030624">
    <property type="component" value="Chromosome"/>
</dbReference>
<dbReference type="GO" id="GO:0005886">
    <property type="term" value="C:plasma membrane"/>
    <property type="evidence" value="ECO:0007669"/>
    <property type="project" value="UniProtKB-SubCell"/>
</dbReference>
<evidence type="ECO:0000313" key="11">
    <source>
        <dbReference type="EMBL" id="AIY90831.1"/>
    </source>
</evidence>
<protein>
    <recommendedName>
        <fullName evidence="10">Cobalt transport protein CbiN</fullName>
    </recommendedName>
    <alternativeName>
        <fullName evidence="10">Energy-coupling factor transporter probable substrate-capture protein CbiN</fullName>
        <shortName evidence="10">ECF transporter S component CbiN</shortName>
    </alternativeName>
</protein>
<dbReference type="NCBIfam" id="TIGR01165">
    <property type="entry name" value="cbiN"/>
    <property type="match status" value="1"/>
</dbReference>
<dbReference type="Pfam" id="PF02553">
    <property type="entry name" value="CbiN"/>
    <property type="match status" value="1"/>
</dbReference>
<evidence type="ECO:0000256" key="6">
    <source>
        <dbReference type="ARBA" id="ARBA00022989"/>
    </source>
</evidence>
<dbReference type="UniPathway" id="UPA00148"/>
<dbReference type="KEGG" id="gac:GACE_1803"/>
<dbReference type="HOGENOM" id="CLU_136197_2_0_2"/>
<comment type="subcellular location">
    <subcellularLocation>
        <location evidence="10">Cell membrane</location>
        <topology evidence="10">Multi-pass membrane protein</topology>
    </subcellularLocation>
</comment>
<organism evidence="11 12">
    <name type="scientific">Geoglobus acetivorans</name>
    <dbReference type="NCBI Taxonomy" id="565033"/>
    <lineage>
        <taxon>Archaea</taxon>
        <taxon>Methanobacteriati</taxon>
        <taxon>Methanobacteriota</taxon>
        <taxon>Archaeoglobi</taxon>
        <taxon>Archaeoglobales</taxon>
        <taxon>Archaeoglobaceae</taxon>
        <taxon>Geoglobus</taxon>
    </lineage>
</organism>
<keyword evidence="5 10" id="KW-0812">Transmembrane</keyword>
<evidence type="ECO:0000256" key="7">
    <source>
        <dbReference type="ARBA" id="ARBA00023065"/>
    </source>
</evidence>
<dbReference type="InterPro" id="IPR003705">
    <property type="entry name" value="CbiN"/>
</dbReference>
<sequence length="90" mass="9952">MKRMLFMLILAFMVLQLPLAKAENWSGADEKAEEAIKQLSPDYEPWFSPVWEPPSGEIESLLFSVQAGIGAFVVGYVIGRHGAGRDARNA</sequence>
<proteinExistence type="inferred from homology"/>
<evidence type="ECO:0000256" key="4">
    <source>
        <dbReference type="ARBA" id="ARBA00022573"/>
    </source>
</evidence>
<accession>A0A0A7GIW0</accession>
<keyword evidence="1 10" id="KW-0171">Cobalt transport</keyword>
<evidence type="ECO:0000256" key="8">
    <source>
        <dbReference type="ARBA" id="ARBA00023136"/>
    </source>
</evidence>
<dbReference type="NCBIfam" id="NF002780">
    <property type="entry name" value="PRK02898.1"/>
    <property type="match status" value="1"/>
</dbReference>
<dbReference type="GO" id="GO:0009236">
    <property type="term" value="P:cobalamin biosynthetic process"/>
    <property type="evidence" value="ECO:0007669"/>
    <property type="project" value="UniProtKB-UniRule"/>
</dbReference>